<comment type="caution">
    <text evidence="3">The sequence shown here is derived from an EMBL/GenBank/DDBJ whole genome shotgun (WGS) entry which is preliminary data.</text>
</comment>
<dbReference type="InterPro" id="IPR020845">
    <property type="entry name" value="AMP-binding_CS"/>
</dbReference>
<dbReference type="OrthoDB" id="3802848at2"/>
<name>A0A318NFE1_9ACTN</name>
<feature type="domain" description="AMP-dependent synthetase/ligase" evidence="1">
    <location>
        <begin position="127"/>
        <end position="354"/>
    </location>
</feature>
<dbReference type="GO" id="GO:0044550">
    <property type="term" value="P:secondary metabolite biosynthetic process"/>
    <property type="evidence" value="ECO:0007669"/>
    <property type="project" value="TreeGrafter"/>
</dbReference>
<dbReference type="PANTHER" id="PTHR45527">
    <property type="entry name" value="NONRIBOSOMAL PEPTIDE SYNTHETASE"/>
    <property type="match status" value="1"/>
</dbReference>
<dbReference type="GO" id="GO:0043041">
    <property type="term" value="P:amino acid activation for nonribosomal peptide biosynthetic process"/>
    <property type="evidence" value="ECO:0007669"/>
    <property type="project" value="TreeGrafter"/>
</dbReference>
<dbReference type="Gene3D" id="3.40.50.12780">
    <property type="entry name" value="N-terminal domain of ligase-like"/>
    <property type="match status" value="1"/>
</dbReference>
<dbReference type="PANTHER" id="PTHR45527:SF1">
    <property type="entry name" value="FATTY ACID SYNTHASE"/>
    <property type="match status" value="1"/>
</dbReference>
<protein>
    <submittedName>
        <fullName evidence="3">Acyl-CoA synthetase</fullName>
    </submittedName>
</protein>
<reference evidence="3 4" key="1">
    <citation type="submission" date="2018-03" db="EMBL/GenBank/DDBJ databases">
        <title>Bioinformatic expansion and discovery of thiopeptide antibiotics.</title>
        <authorList>
            <person name="Schwalen C.J."/>
            <person name="Hudson G.A."/>
            <person name="Mitchell D.A."/>
        </authorList>
    </citation>
    <scope>NUCLEOTIDE SEQUENCE [LARGE SCALE GENOMIC DNA]</scope>
    <source>
        <strain evidence="3 4">NRRL 8041</strain>
    </source>
</reference>
<organism evidence="3 4">
    <name type="scientific">Micromonospora arborensis</name>
    <dbReference type="NCBI Taxonomy" id="2116518"/>
    <lineage>
        <taxon>Bacteria</taxon>
        <taxon>Bacillati</taxon>
        <taxon>Actinomycetota</taxon>
        <taxon>Actinomycetes</taxon>
        <taxon>Micromonosporales</taxon>
        <taxon>Micromonosporaceae</taxon>
        <taxon>Micromonospora</taxon>
    </lineage>
</organism>
<accession>A0A318NFE1</accession>
<feature type="domain" description="AMP-binding enzyme C-terminal" evidence="2">
    <location>
        <begin position="411"/>
        <end position="487"/>
    </location>
</feature>
<evidence type="ECO:0000313" key="3">
    <source>
        <dbReference type="EMBL" id="PYC64812.1"/>
    </source>
</evidence>
<feature type="domain" description="AMP-dependent synthetase/ligase" evidence="1">
    <location>
        <begin position="16"/>
        <end position="109"/>
    </location>
</feature>
<dbReference type="RefSeq" id="WP_110567621.1">
    <property type="nucleotide sequence ID" value="NZ_PYBV01000048.1"/>
</dbReference>
<evidence type="ECO:0000313" key="4">
    <source>
        <dbReference type="Proteomes" id="UP000248333"/>
    </source>
</evidence>
<dbReference type="EMBL" id="PYBV01000048">
    <property type="protein sequence ID" value="PYC64812.1"/>
    <property type="molecule type" value="Genomic_DNA"/>
</dbReference>
<dbReference type="InterPro" id="IPR045851">
    <property type="entry name" value="AMP-bd_C_sf"/>
</dbReference>
<dbReference type="GO" id="GO:0031177">
    <property type="term" value="F:phosphopantetheine binding"/>
    <property type="evidence" value="ECO:0007669"/>
    <property type="project" value="TreeGrafter"/>
</dbReference>
<proteinExistence type="predicted"/>
<dbReference type="AlphaFoldDB" id="A0A318NFE1"/>
<keyword evidence="4" id="KW-1185">Reference proteome</keyword>
<dbReference type="Pfam" id="PF13193">
    <property type="entry name" value="AMP-binding_C"/>
    <property type="match status" value="1"/>
</dbReference>
<sequence length="506" mass="53012">MKVQSELVDSIVRTGTTDPDSVAMVWRAREINYGMLLDLAAQARDRVTALDLDDGEPVGLLADKSPEAVALILGVLQAGRPFLLPAPNLPSATLRELFGQAGCRQVLSPQDTLRIPGVAAGRAPAGTSFMLTTSGSTGLPKVVPLGVDAVDRFVAWASDRFGIGPGVRVLNYAPLNFDLCLLDVWTTLGRGGTVVLVDPDEALRAGALATLLARERVSVVQAVPMLFGLLAGPDSDAASPDIAGARQASDAVPRVYPDVTQVVFTGDAMPTQVLRRLPAVFPSARLYNLYGCTETNDSFLCEIDRDGPFDGPVPLGQPLPGVDAAVVAPDGTIVTGPGDGELWVRTPFQSSGYLGAAAGSGRFGPDPSGRPGPAWYRSGDLVRRDADGRLFLCGRDDHRVKVRGVGVDLSEVEQALLAHPDAADAVVLAVPDALVGSRLHAVVRRAPGSALNSLTLRQHSAGALPRGAIPETVRVVDAPLPRTSTGKVDRLAVRQAHLASSFPEGV</sequence>
<dbReference type="Proteomes" id="UP000248333">
    <property type="component" value="Unassembled WGS sequence"/>
</dbReference>
<gene>
    <name evidence="3" type="ORF">C7C45_29625</name>
</gene>
<dbReference type="PROSITE" id="PS00455">
    <property type="entry name" value="AMP_BINDING"/>
    <property type="match status" value="1"/>
</dbReference>
<dbReference type="Gene3D" id="3.30.300.30">
    <property type="match status" value="1"/>
</dbReference>
<dbReference type="InterPro" id="IPR000873">
    <property type="entry name" value="AMP-dep_synth/lig_dom"/>
</dbReference>
<dbReference type="GO" id="GO:0005737">
    <property type="term" value="C:cytoplasm"/>
    <property type="evidence" value="ECO:0007669"/>
    <property type="project" value="TreeGrafter"/>
</dbReference>
<dbReference type="InterPro" id="IPR025110">
    <property type="entry name" value="AMP-bd_C"/>
</dbReference>
<dbReference type="InterPro" id="IPR042099">
    <property type="entry name" value="ANL_N_sf"/>
</dbReference>
<dbReference type="Pfam" id="PF00501">
    <property type="entry name" value="AMP-binding"/>
    <property type="match status" value="2"/>
</dbReference>
<evidence type="ECO:0000259" key="2">
    <source>
        <dbReference type="Pfam" id="PF13193"/>
    </source>
</evidence>
<dbReference type="SUPFAM" id="SSF56801">
    <property type="entry name" value="Acetyl-CoA synthetase-like"/>
    <property type="match status" value="1"/>
</dbReference>
<evidence type="ECO:0000259" key="1">
    <source>
        <dbReference type="Pfam" id="PF00501"/>
    </source>
</evidence>